<dbReference type="Pfam" id="PF02949">
    <property type="entry name" value="7tm_6"/>
    <property type="match status" value="2"/>
</dbReference>
<accession>A0A484BLF6</accession>
<keyword evidence="7 10" id="KW-0472">Membrane</keyword>
<name>A0A484BLF6_DRONA</name>
<keyword evidence="2" id="KW-1003">Cell membrane</keyword>
<evidence type="ECO:0000256" key="2">
    <source>
        <dbReference type="ARBA" id="ARBA00022475"/>
    </source>
</evidence>
<protein>
    <recommendedName>
        <fullName evidence="13">Odorant receptor</fullName>
    </recommendedName>
</protein>
<keyword evidence="5" id="KW-0552">Olfaction</keyword>
<dbReference type="EMBL" id="LSRL02000027">
    <property type="protein sequence ID" value="TDG49042.1"/>
    <property type="molecule type" value="Genomic_DNA"/>
</dbReference>
<evidence type="ECO:0000256" key="8">
    <source>
        <dbReference type="ARBA" id="ARBA00023170"/>
    </source>
</evidence>
<keyword evidence="8" id="KW-0675">Receptor</keyword>
<keyword evidence="4 10" id="KW-0812">Transmembrane</keyword>
<feature type="transmembrane region" description="Helical" evidence="10">
    <location>
        <begin position="242"/>
        <end position="263"/>
    </location>
</feature>
<comment type="caution">
    <text evidence="11">The sequence shown here is derived from an EMBL/GenBank/DDBJ whole genome shotgun (WGS) entry which is preliminary data.</text>
</comment>
<gene>
    <name evidence="11" type="ORF">AWZ03_004527</name>
</gene>
<evidence type="ECO:0000256" key="7">
    <source>
        <dbReference type="ARBA" id="ARBA00023136"/>
    </source>
</evidence>
<sequence length="548" mass="62565">MYAIGWIPPKQGPRRYLYLCWSSFVFVVAAIYLPTGLGLSLFIDAKHFTPGEFLKVLQMFFNIIGASVKWFAMLGYLSSLHETKSAMNTLDEQVHSDGDRRKIHAAVARSNYIFLLYFKLYAIYTISDAIAGVVNRQPAWIMYNPIIDWRNGAWSLLAQSVIEVIVMSLMACAILSMDTFTIVFINIFRAHLDVLKGRVRELRQDLLMTDAEEYKQLVGCITYHQSILYCCRLIRPIMSLTIFIQFLFIGIVLGLNLVNILYFSNFFRGLSSVIFVCAILVQTFPFCYYCDLLASDCTDLANLLAQSNWFDASIKYKSTLRIFLLHAQQPIEFIAGGVFPISLKSNVKTKLALISDTYTIVLLVNFRAHIDILKDHIRKLRTDPQQTEAENYDELVSNIIYHKLILQCCNLMRPVMSQTIFIQFLLIGIDLGMTMVNVLYFSGLFRAISAIMFALAVMVETFPFCYLCDLLAKDCEELSNILFDSHWIDAEPKYKSTLKFFMHNLQQPIAYKAGGIFSISLNSNIQVAKFAFSVMAIVQQMNLGNRFG</sequence>
<dbReference type="GO" id="GO:0004984">
    <property type="term" value="F:olfactory receptor activity"/>
    <property type="evidence" value="ECO:0007669"/>
    <property type="project" value="InterPro"/>
</dbReference>
<proteinExistence type="predicted"/>
<evidence type="ECO:0000256" key="10">
    <source>
        <dbReference type="SAM" id="Phobius"/>
    </source>
</evidence>
<dbReference type="OMA" id="IVECTIF"/>
<reference evidence="11 12" key="1">
    <citation type="journal article" date="2019" name="J. Hered.">
        <title>An Improved Genome Assembly for Drosophila navojoa, the Basal Species in the mojavensis Cluster.</title>
        <authorList>
            <person name="Vanderlinde T."/>
            <person name="Dupim E.G."/>
            <person name="Nazario-Yepiz N.O."/>
            <person name="Carvalho A.B."/>
        </authorList>
    </citation>
    <scope>NUCLEOTIDE SEQUENCE [LARGE SCALE GENOMIC DNA]</scope>
    <source>
        <strain evidence="11">Navoj_Jal97</strain>
        <tissue evidence="11">Whole organism</tissue>
    </source>
</reference>
<dbReference type="AlphaFoldDB" id="A0A484BLF6"/>
<dbReference type="OrthoDB" id="6604226at2759"/>
<evidence type="ECO:0000256" key="4">
    <source>
        <dbReference type="ARBA" id="ARBA00022692"/>
    </source>
</evidence>
<keyword evidence="3" id="KW-0716">Sensory transduction</keyword>
<dbReference type="PANTHER" id="PTHR21137">
    <property type="entry name" value="ODORANT RECEPTOR"/>
    <property type="match status" value="1"/>
</dbReference>
<evidence type="ECO:0000256" key="3">
    <source>
        <dbReference type="ARBA" id="ARBA00022606"/>
    </source>
</evidence>
<feature type="transmembrane region" description="Helical" evidence="10">
    <location>
        <begin position="447"/>
        <end position="468"/>
    </location>
</feature>
<feature type="transmembrane region" description="Helical" evidence="10">
    <location>
        <begin position="16"/>
        <end position="39"/>
    </location>
</feature>
<feature type="transmembrane region" description="Helical" evidence="10">
    <location>
        <begin position="420"/>
        <end position="441"/>
    </location>
</feature>
<evidence type="ECO:0000256" key="5">
    <source>
        <dbReference type="ARBA" id="ARBA00022725"/>
    </source>
</evidence>
<organism evidence="11 12">
    <name type="scientific">Drosophila navojoa</name>
    <name type="common">Fruit fly</name>
    <dbReference type="NCBI Taxonomy" id="7232"/>
    <lineage>
        <taxon>Eukaryota</taxon>
        <taxon>Metazoa</taxon>
        <taxon>Ecdysozoa</taxon>
        <taxon>Arthropoda</taxon>
        <taxon>Hexapoda</taxon>
        <taxon>Insecta</taxon>
        <taxon>Pterygota</taxon>
        <taxon>Neoptera</taxon>
        <taxon>Endopterygota</taxon>
        <taxon>Diptera</taxon>
        <taxon>Brachycera</taxon>
        <taxon>Muscomorpha</taxon>
        <taxon>Ephydroidea</taxon>
        <taxon>Drosophilidae</taxon>
        <taxon>Drosophila</taxon>
    </lineage>
</organism>
<evidence type="ECO:0000313" key="12">
    <source>
        <dbReference type="Proteomes" id="UP000295192"/>
    </source>
</evidence>
<feature type="transmembrane region" description="Helical" evidence="10">
    <location>
        <begin position="112"/>
        <end position="134"/>
    </location>
</feature>
<keyword evidence="12" id="KW-1185">Reference proteome</keyword>
<evidence type="ECO:0000313" key="11">
    <source>
        <dbReference type="EMBL" id="TDG49042.1"/>
    </source>
</evidence>
<keyword evidence="9" id="KW-0807">Transducer</keyword>
<comment type="subcellular location">
    <subcellularLocation>
        <location evidence="1">Cell membrane</location>
        <topology evidence="1">Multi-pass membrane protein</topology>
    </subcellularLocation>
</comment>
<dbReference type="Proteomes" id="UP000295192">
    <property type="component" value="Unassembled WGS sequence"/>
</dbReference>
<evidence type="ECO:0008006" key="13">
    <source>
        <dbReference type="Google" id="ProtNLM"/>
    </source>
</evidence>
<evidence type="ECO:0000256" key="6">
    <source>
        <dbReference type="ARBA" id="ARBA00022989"/>
    </source>
</evidence>
<keyword evidence="6 10" id="KW-1133">Transmembrane helix</keyword>
<feature type="transmembrane region" description="Helical" evidence="10">
    <location>
        <begin position="59"/>
        <end position="77"/>
    </location>
</feature>
<dbReference type="InterPro" id="IPR004117">
    <property type="entry name" value="7tm6_olfct_rcpt"/>
</dbReference>
<evidence type="ECO:0000256" key="1">
    <source>
        <dbReference type="ARBA" id="ARBA00004651"/>
    </source>
</evidence>
<evidence type="ECO:0000256" key="9">
    <source>
        <dbReference type="ARBA" id="ARBA00023224"/>
    </source>
</evidence>
<dbReference type="GO" id="GO:0005886">
    <property type="term" value="C:plasma membrane"/>
    <property type="evidence" value="ECO:0007669"/>
    <property type="project" value="UniProtKB-SubCell"/>
</dbReference>
<dbReference type="GO" id="GO:0005549">
    <property type="term" value="F:odorant binding"/>
    <property type="evidence" value="ECO:0007669"/>
    <property type="project" value="InterPro"/>
</dbReference>
<feature type="transmembrane region" description="Helical" evidence="10">
    <location>
        <begin position="164"/>
        <end position="188"/>
    </location>
</feature>
<feature type="transmembrane region" description="Helical" evidence="10">
    <location>
        <begin position="269"/>
        <end position="290"/>
    </location>
</feature>
<dbReference type="PANTHER" id="PTHR21137:SF35">
    <property type="entry name" value="ODORANT RECEPTOR 19A-RELATED"/>
    <property type="match status" value="1"/>
</dbReference>
<dbReference type="GO" id="GO:0007165">
    <property type="term" value="P:signal transduction"/>
    <property type="evidence" value="ECO:0007669"/>
    <property type="project" value="UniProtKB-KW"/>
</dbReference>